<accession>M5PUN0</accession>
<feature type="signal peptide" evidence="2">
    <location>
        <begin position="1"/>
        <end position="23"/>
    </location>
</feature>
<dbReference type="PATRIC" id="fig|1262666.3.peg.1453"/>
<dbReference type="Proteomes" id="UP000011922">
    <property type="component" value="Unassembled WGS sequence"/>
</dbReference>
<keyword evidence="2" id="KW-0732">Signal</keyword>
<evidence type="ECO:0000313" key="3">
    <source>
        <dbReference type="EMBL" id="EMG37784.1"/>
    </source>
</evidence>
<feature type="region of interest" description="Disordered" evidence="1">
    <location>
        <begin position="271"/>
        <end position="301"/>
    </location>
</feature>
<evidence type="ECO:0000313" key="4">
    <source>
        <dbReference type="Proteomes" id="UP000011922"/>
    </source>
</evidence>
<feature type="compositionally biased region" description="Low complexity" evidence="1">
    <location>
        <begin position="285"/>
        <end position="297"/>
    </location>
</feature>
<reference evidence="3 4" key="1">
    <citation type="journal article" date="2013" name="Genome Announc.">
        <title>Draft Genome Sequence for Desulfovibrio africanus Strain PCS.</title>
        <authorList>
            <person name="Brown S.D."/>
            <person name="Utturkar S.M."/>
            <person name="Arkin A.P."/>
            <person name="Deutschbauer A.M."/>
            <person name="Elias D.A."/>
            <person name="Hazen T.C."/>
            <person name="Chakraborty R."/>
        </authorList>
    </citation>
    <scope>NUCLEOTIDE SEQUENCE [LARGE SCALE GENOMIC DNA]</scope>
    <source>
        <strain evidence="3 4">PCS</strain>
    </source>
</reference>
<gene>
    <name evidence="3" type="ORF">PCS_01434</name>
</gene>
<feature type="chain" id="PRO_5004069471" evidence="2">
    <location>
        <begin position="24"/>
        <end position="332"/>
    </location>
</feature>
<sequence>MKRCLCILAAMALCISVATESMADYVNFGGVRARVEIKRYNAPQLAEELLTWLYQVSGWDMWKHALAVKEANGDYVWRIRFRVVDNATDTTTTLADISSASVSHGGSEYLLALDARQGIWKYDKLFDTDTELKTNFVGDALFRVTVSGVEYTQIVTVPSWSEVDMPDFTAARGQADGTVVVSVNDPVIRGYTAGAWSSDNPYDLVDEQAFNIATQPYSNTIQLTDTLREGGLDPAQTYAYEVEGVNDDLSNLAQGMSYRTILFGILQEGEDYLDPDAPGPDEPNTGTGDSSTDSDSGGSSGGCLMNPAAGLTLDMLLPLLAACGLLVRRFRR</sequence>
<proteinExistence type="predicted"/>
<organism evidence="3 4">
    <name type="scientific">Desulfocurvibacter africanus PCS</name>
    <dbReference type="NCBI Taxonomy" id="1262666"/>
    <lineage>
        <taxon>Bacteria</taxon>
        <taxon>Pseudomonadati</taxon>
        <taxon>Thermodesulfobacteriota</taxon>
        <taxon>Desulfovibrionia</taxon>
        <taxon>Desulfovibrionales</taxon>
        <taxon>Desulfovibrionaceae</taxon>
        <taxon>Desulfocurvibacter</taxon>
    </lineage>
</organism>
<evidence type="ECO:0000256" key="2">
    <source>
        <dbReference type="SAM" id="SignalP"/>
    </source>
</evidence>
<name>M5PUN0_DESAF</name>
<comment type="caution">
    <text evidence="3">The sequence shown here is derived from an EMBL/GenBank/DDBJ whole genome shotgun (WGS) entry which is preliminary data.</text>
</comment>
<dbReference type="EMBL" id="AOSV01000013">
    <property type="protein sequence ID" value="EMG37784.1"/>
    <property type="molecule type" value="Genomic_DNA"/>
</dbReference>
<evidence type="ECO:0000256" key="1">
    <source>
        <dbReference type="SAM" id="MobiDB-lite"/>
    </source>
</evidence>
<protein>
    <submittedName>
        <fullName evidence="3">Uncharacterized protein</fullName>
    </submittedName>
</protein>
<dbReference type="AlphaFoldDB" id="M5PUN0"/>